<reference evidence="1" key="2">
    <citation type="submission" date="2018-03" db="EMBL/GenBank/DDBJ databases">
        <title>The Triticum urartu genome reveals the dynamic nature of wheat genome evolution.</title>
        <authorList>
            <person name="Ling H."/>
            <person name="Ma B."/>
            <person name="Shi X."/>
            <person name="Liu H."/>
            <person name="Dong L."/>
            <person name="Sun H."/>
            <person name="Cao Y."/>
            <person name="Gao Q."/>
            <person name="Zheng S."/>
            <person name="Li Y."/>
            <person name="Yu Y."/>
            <person name="Du H."/>
            <person name="Qi M."/>
            <person name="Li Y."/>
            <person name="Yu H."/>
            <person name="Cui Y."/>
            <person name="Wang N."/>
            <person name="Chen C."/>
            <person name="Wu H."/>
            <person name="Zhao Y."/>
            <person name="Zhang J."/>
            <person name="Li Y."/>
            <person name="Zhou W."/>
            <person name="Zhang B."/>
            <person name="Hu W."/>
            <person name="Eijk M."/>
            <person name="Tang J."/>
            <person name="Witsenboer H."/>
            <person name="Zhao S."/>
            <person name="Li Z."/>
            <person name="Zhang A."/>
            <person name="Wang D."/>
            <person name="Liang C."/>
        </authorList>
    </citation>
    <scope>NUCLEOTIDE SEQUENCE [LARGE SCALE GENOMIC DNA]</scope>
    <source>
        <strain evidence="1">cv. G1812</strain>
    </source>
</reference>
<dbReference type="Proteomes" id="UP000015106">
    <property type="component" value="Chromosome 6"/>
</dbReference>
<dbReference type="AlphaFoldDB" id="A0A8R7QVN6"/>
<reference evidence="1" key="3">
    <citation type="submission" date="2022-06" db="UniProtKB">
        <authorList>
            <consortium name="EnsemblPlants"/>
        </authorList>
    </citation>
    <scope>IDENTIFICATION</scope>
</reference>
<evidence type="ECO:0000313" key="1">
    <source>
        <dbReference type="EnsemblPlants" id="TuG1812G0600004038.01.T01"/>
    </source>
</evidence>
<protein>
    <submittedName>
        <fullName evidence="1">Uncharacterized protein</fullName>
    </submittedName>
</protein>
<sequence>MPSPTPAAAASGEEDLLPECSHRLTPLPMPTPPPLENTMELEGLQPWKKTRPSWSTACCLSRLPLTSPSRQCMQPSLRPTTKWPALIIRINLCEVVLFVAG</sequence>
<organism evidence="1 2">
    <name type="scientific">Triticum urartu</name>
    <name type="common">Red wild einkorn</name>
    <name type="synonym">Crithodium urartu</name>
    <dbReference type="NCBI Taxonomy" id="4572"/>
    <lineage>
        <taxon>Eukaryota</taxon>
        <taxon>Viridiplantae</taxon>
        <taxon>Streptophyta</taxon>
        <taxon>Embryophyta</taxon>
        <taxon>Tracheophyta</taxon>
        <taxon>Spermatophyta</taxon>
        <taxon>Magnoliopsida</taxon>
        <taxon>Liliopsida</taxon>
        <taxon>Poales</taxon>
        <taxon>Poaceae</taxon>
        <taxon>BOP clade</taxon>
        <taxon>Pooideae</taxon>
        <taxon>Triticodae</taxon>
        <taxon>Triticeae</taxon>
        <taxon>Triticinae</taxon>
        <taxon>Triticum</taxon>
    </lineage>
</organism>
<name>A0A8R7QVN6_TRIUA</name>
<keyword evidence="2" id="KW-1185">Reference proteome</keyword>
<dbReference type="Gramene" id="TuG1812G0600004038.01.T01">
    <property type="protein sequence ID" value="TuG1812G0600004038.01.T01"/>
    <property type="gene ID" value="TuG1812G0600004038.01"/>
</dbReference>
<accession>A0A8R7QVN6</accession>
<evidence type="ECO:0000313" key="2">
    <source>
        <dbReference type="Proteomes" id="UP000015106"/>
    </source>
</evidence>
<reference evidence="2" key="1">
    <citation type="journal article" date="2013" name="Nature">
        <title>Draft genome of the wheat A-genome progenitor Triticum urartu.</title>
        <authorList>
            <person name="Ling H.Q."/>
            <person name="Zhao S."/>
            <person name="Liu D."/>
            <person name="Wang J."/>
            <person name="Sun H."/>
            <person name="Zhang C."/>
            <person name="Fan H."/>
            <person name="Li D."/>
            <person name="Dong L."/>
            <person name="Tao Y."/>
            <person name="Gao C."/>
            <person name="Wu H."/>
            <person name="Li Y."/>
            <person name="Cui Y."/>
            <person name="Guo X."/>
            <person name="Zheng S."/>
            <person name="Wang B."/>
            <person name="Yu K."/>
            <person name="Liang Q."/>
            <person name="Yang W."/>
            <person name="Lou X."/>
            <person name="Chen J."/>
            <person name="Feng M."/>
            <person name="Jian J."/>
            <person name="Zhang X."/>
            <person name="Luo G."/>
            <person name="Jiang Y."/>
            <person name="Liu J."/>
            <person name="Wang Z."/>
            <person name="Sha Y."/>
            <person name="Zhang B."/>
            <person name="Wu H."/>
            <person name="Tang D."/>
            <person name="Shen Q."/>
            <person name="Xue P."/>
            <person name="Zou S."/>
            <person name="Wang X."/>
            <person name="Liu X."/>
            <person name="Wang F."/>
            <person name="Yang Y."/>
            <person name="An X."/>
            <person name="Dong Z."/>
            <person name="Zhang K."/>
            <person name="Zhang X."/>
            <person name="Luo M.C."/>
            <person name="Dvorak J."/>
            <person name="Tong Y."/>
            <person name="Wang J."/>
            <person name="Yang H."/>
            <person name="Li Z."/>
            <person name="Wang D."/>
            <person name="Zhang A."/>
            <person name="Wang J."/>
        </authorList>
    </citation>
    <scope>NUCLEOTIDE SEQUENCE</scope>
    <source>
        <strain evidence="2">cv. G1812</strain>
    </source>
</reference>
<dbReference type="EnsemblPlants" id="TuG1812G0600004038.01.T01">
    <property type="protein sequence ID" value="TuG1812G0600004038.01.T01"/>
    <property type="gene ID" value="TuG1812G0600004038.01"/>
</dbReference>
<proteinExistence type="predicted"/>